<comment type="caution">
    <text evidence="3">The sequence shown here is derived from an EMBL/GenBank/DDBJ whole genome shotgun (WGS) entry which is preliminary data.</text>
</comment>
<reference evidence="3" key="1">
    <citation type="submission" date="2021-01" db="EMBL/GenBank/DDBJ databases">
        <authorList>
            <consortium name="Genoscope - CEA"/>
            <person name="William W."/>
        </authorList>
    </citation>
    <scope>NUCLEOTIDE SEQUENCE</scope>
</reference>
<keyword evidence="1" id="KW-1133">Transmembrane helix</keyword>
<name>A0A8S1QC59_9CILI</name>
<dbReference type="EMBL" id="CAJJDN010000101">
    <property type="protein sequence ID" value="CAD8112451.1"/>
    <property type="molecule type" value="Genomic_DNA"/>
</dbReference>
<dbReference type="Proteomes" id="UP000692954">
    <property type="component" value="Unassembled WGS sequence"/>
</dbReference>
<feature type="domain" description="PI3K/PI4K catalytic" evidence="2">
    <location>
        <begin position="1"/>
        <end position="113"/>
    </location>
</feature>
<sequence length="113" mass="13558">MDKIWLDAGLDFRMKPYKTISTQDNVGMIEVVQIVQQLRKFMEMQVQWEPFNKKLFGITQKLKILNHNHLKQQLFLFYLYDLINFVFLCLSDTFVIIIHNILIASLIVQFIDY</sequence>
<evidence type="ECO:0000259" key="2">
    <source>
        <dbReference type="PROSITE" id="PS50290"/>
    </source>
</evidence>
<organism evidence="3 4">
    <name type="scientific">Paramecium sonneborni</name>
    <dbReference type="NCBI Taxonomy" id="65129"/>
    <lineage>
        <taxon>Eukaryota</taxon>
        <taxon>Sar</taxon>
        <taxon>Alveolata</taxon>
        <taxon>Ciliophora</taxon>
        <taxon>Intramacronucleata</taxon>
        <taxon>Oligohymenophorea</taxon>
        <taxon>Peniculida</taxon>
        <taxon>Parameciidae</taxon>
        <taxon>Paramecium</taxon>
    </lineage>
</organism>
<evidence type="ECO:0000256" key="1">
    <source>
        <dbReference type="SAM" id="Phobius"/>
    </source>
</evidence>
<keyword evidence="4" id="KW-1185">Reference proteome</keyword>
<evidence type="ECO:0000313" key="4">
    <source>
        <dbReference type="Proteomes" id="UP000692954"/>
    </source>
</evidence>
<evidence type="ECO:0000313" key="3">
    <source>
        <dbReference type="EMBL" id="CAD8112451.1"/>
    </source>
</evidence>
<accession>A0A8S1QC59</accession>
<dbReference type="PROSITE" id="PS50290">
    <property type="entry name" value="PI3_4_KINASE_3"/>
    <property type="match status" value="1"/>
</dbReference>
<keyword evidence="1" id="KW-0472">Membrane</keyword>
<dbReference type="InterPro" id="IPR000403">
    <property type="entry name" value="PI3/4_kinase_cat_dom"/>
</dbReference>
<proteinExistence type="predicted"/>
<protein>
    <recommendedName>
        <fullName evidence="2">PI3K/PI4K catalytic domain-containing protein</fullName>
    </recommendedName>
</protein>
<dbReference type="AlphaFoldDB" id="A0A8S1QC59"/>
<keyword evidence="1" id="KW-0812">Transmembrane</keyword>
<gene>
    <name evidence="3" type="ORF">PSON_ATCC_30995.1.T1010001</name>
</gene>
<feature type="transmembrane region" description="Helical" evidence="1">
    <location>
        <begin position="82"/>
        <end position="108"/>
    </location>
</feature>